<dbReference type="Pfam" id="PF00293">
    <property type="entry name" value="NUDIX"/>
    <property type="match status" value="1"/>
</dbReference>
<name>A0A1G2QV98_9BACT</name>
<dbReference type="PROSITE" id="PS51462">
    <property type="entry name" value="NUDIX"/>
    <property type="match status" value="1"/>
</dbReference>
<evidence type="ECO:0000313" key="3">
    <source>
        <dbReference type="Proteomes" id="UP000178170"/>
    </source>
</evidence>
<organism evidence="2 3">
    <name type="scientific">Candidatus Wildermuthbacteria bacterium RIFCSPHIGHO2_01_FULL_48_27b</name>
    <dbReference type="NCBI Taxonomy" id="1802447"/>
    <lineage>
        <taxon>Bacteria</taxon>
        <taxon>Candidatus Wildermuthiibacteriota</taxon>
    </lineage>
</organism>
<dbReference type="AlphaFoldDB" id="A0A1G2QV98"/>
<sequence length="150" mass="17879">MLQENREHQTFHVGLKAFIANGEKLLILQDPEGFWELPGGRTEKQEIYKPLEQILLRETKEELGDQFEYKVNSIFHAWIRKPDPNDHHTSQVYRDNDFCIFLIGILCEYKKGGITLSPEHMDFRWIAKEEVENLEFENTYKEAVLRYFES</sequence>
<accession>A0A1G2QV98</accession>
<reference evidence="2 3" key="1">
    <citation type="journal article" date="2016" name="Nat. Commun.">
        <title>Thousands of microbial genomes shed light on interconnected biogeochemical processes in an aquifer system.</title>
        <authorList>
            <person name="Anantharaman K."/>
            <person name="Brown C.T."/>
            <person name="Hug L.A."/>
            <person name="Sharon I."/>
            <person name="Castelle C.J."/>
            <person name="Probst A.J."/>
            <person name="Thomas B.C."/>
            <person name="Singh A."/>
            <person name="Wilkins M.J."/>
            <person name="Karaoz U."/>
            <person name="Brodie E.L."/>
            <person name="Williams K.H."/>
            <person name="Hubbard S.S."/>
            <person name="Banfield J.F."/>
        </authorList>
    </citation>
    <scope>NUCLEOTIDE SEQUENCE [LARGE SCALE GENOMIC DNA]</scope>
</reference>
<dbReference type="SUPFAM" id="SSF55811">
    <property type="entry name" value="Nudix"/>
    <property type="match status" value="1"/>
</dbReference>
<dbReference type="Proteomes" id="UP000178170">
    <property type="component" value="Unassembled WGS sequence"/>
</dbReference>
<feature type="domain" description="Nudix hydrolase" evidence="1">
    <location>
        <begin position="10"/>
        <end position="150"/>
    </location>
</feature>
<comment type="caution">
    <text evidence="2">The sequence shown here is derived from an EMBL/GenBank/DDBJ whole genome shotgun (WGS) entry which is preliminary data.</text>
</comment>
<evidence type="ECO:0000313" key="2">
    <source>
        <dbReference type="EMBL" id="OHA64520.1"/>
    </source>
</evidence>
<protein>
    <recommendedName>
        <fullName evidence="1">Nudix hydrolase domain-containing protein</fullName>
    </recommendedName>
</protein>
<dbReference type="EMBL" id="MHTS01000013">
    <property type="protein sequence ID" value="OHA64520.1"/>
    <property type="molecule type" value="Genomic_DNA"/>
</dbReference>
<evidence type="ECO:0000259" key="1">
    <source>
        <dbReference type="PROSITE" id="PS51462"/>
    </source>
</evidence>
<proteinExistence type="predicted"/>
<gene>
    <name evidence="2" type="ORF">A2843_00430</name>
</gene>
<dbReference type="InterPro" id="IPR000086">
    <property type="entry name" value="NUDIX_hydrolase_dom"/>
</dbReference>
<dbReference type="Gene3D" id="3.90.79.10">
    <property type="entry name" value="Nucleoside Triphosphate Pyrophosphohydrolase"/>
    <property type="match status" value="1"/>
</dbReference>
<dbReference type="InterPro" id="IPR015797">
    <property type="entry name" value="NUDIX_hydrolase-like_dom_sf"/>
</dbReference>